<dbReference type="Gene3D" id="3.50.50.100">
    <property type="match status" value="1"/>
</dbReference>
<dbReference type="InterPro" id="IPR051169">
    <property type="entry name" value="NADH-Q_oxidoreductase"/>
</dbReference>
<evidence type="ECO:0000313" key="7">
    <source>
        <dbReference type="EMBL" id="GAA5168655.1"/>
    </source>
</evidence>
<evidence type="ECO:0000256" key="2">
    <source>
        <dbReference type="ARBA" id="ARBA00005272"/>
    </source>
</evidence>
<evidence type="ECO:0000256" key="4">
    <source>
        <dbReference type="ARBA" id="ARBA00022827"/>
    </source>
</evidence>
<proteinExistence type="inferred from homology"/>
<evidence type="ECO:0000256" key="5">
    <source>
        <dbReference type="ARBA" id="ARBA00023002"/>
    </source>
</evidence>
<keyword evidence="4" id="KW-0274">FAD</keyword>
<dbReference type="SUPFAM" id="SSF51905">
    <property type="entry name" value="FAD/NAD(P)-binding domain"/>
    <property type="match status" value="1"/>
</dbReference>
<accession>A0ABP9QWY1</accession>
<name>A0ABP9QWY1_9PSEU</name>
<evidence type="ECO:0000259" key="6">
    <source>
        <dbReference type="Pfam" id="PF07992"/>
    </source>
</evidence>
<dbReference type="EMBL" id="BAABJP010000039">
    <property type="protein sequence ID" value="GAA5168655.1"/>
    <property type="molecule type" value="Genomic_DNA"/>
</dbReference>
<keyword evidence="8" id="KW-1185">Reference proteome</keyword>
<dbReference type="PANTHER" id="PTHR42913:SF3">
    <property type="entry name" value="64 KDA MITOCHONDRIAL NADH DEHYDROGENASE (EUROFUNG)"/>
    <property type="match status" value="1"/>
</dbReference>
<dbReference type="Proteomes" id="UP001428817">
    <property type="component" value="Unassembled WGS sequence"/>
</dbReference>
<keyword evidence="5" id="KW-0560">Oxidoreductase</keyword>
<dbReference type="PRINTS" id="PR00469">
    <property type="entry name" value="PNDRDTASEII"/>
</dbReference>
<dbReference type="PANTHER" id="PTHR42913">
    <property type="entry name" value="APOPTOSIS-INDUCING FACTOR 1"/>
    <property type="match status" value="1"/>
</dbReference>
<protein>
    <submittedName>
        <fullName evidence="7">FAD-dependent oxidoreductase</fullName>
    </submittedName>
</protein>
<dbReference type="PRINTS" id="PR00368">
    <property type="entry name" value="FADPNR"/>
</dbReference>
<sequence>MHIVVIGAGYAGLAAAKLAARWTDAHVTLINERDRFVERVRLHQLAAGQALRDLPIRDLLEGTRVRLVVDRVTAIDPAGREITLRAGAPVRYDRLVYALGSQADLESVPGVTEHAYPLAGVEQAQVLRSRLAEAEVVAVVGGGLTGIEAAAELAESLPRLRVHLVTGGELGDTLSRRGRSHLARTFARLGVQVHEQAKVISVDDTGLELAGGDRVAADTVVWTAGFRVPELAAEAGFAVDHNGRLVVDETLRSVSHPEVTGVGDAAAVRRPGGQELRMACATGLPAAQQGVRALADRLADREPKPMRFRYLNQCISLGRKDALVQFVHADDSPREAILTGRLAARYKETIVRGTIVFERHPTIPTTL</sequence>
<comment type="caution">
    <text evidence="7">The sequence shown here is derived from an EMBL/GenBank/DDBJ whole genome shotgun (WGS) entry which is preliminary data.</text>
</comment>
<comment type="similarity">
    <text evidence="2">Belongs to the NADH dehydrogenase family.</text>
</comment>
<comment type="cofactor">
    <cofactor evidence="1">
        <name>FAD</name>
        <dbReference type="ChEBI" id="CHEBI:57692"/>
    </cofactor>
</comment>
<dbReference type="InterPro" id="IPR036188">
    <property type="entry name" value="FAD/NAD-bd_sf"/>
</dbReference>
<dbReference type="RefSeq" id="WP_185065473.1">
    <property type="nucleotide sequence ID" value="NZ_BAABJP010000039.1"/>
</dbReference>
<reference evidence="8" key="1">
    <citation type="journal article" date="2019" name="Int. J. Syst. Evol. Microbiol.">
        <title>The Global Catalogue of Microorganisms (GCM) 10K type strain sequencing project: providing services to taxonomists for standard genome sequencing and annotation.</title>
        <authorList>
            <consortium name="The Broad Institute Genomics Platform"/>
            <consortium name="The Broad Institute Genome Sequencing Center for Infectious Disease"/>
            <person name="Wu L."/>
            <person name="Ma J."/>
        </authorList>
    </citation>
    <scope>NUCLEOTIDE SEQUENCE [LARGE SCALE GENOMIC DNA]</scope>
    <source>
        <strain evidence="8">JCM 18303</strain>
    </source>
</reference>
<keyword evidence="3" id="KW-0285">Flavoprotein</keyword>
<feature type="domain" description="FAD/NAD(P)-binding" evidence="6">
    <location>
        <begin position="1"/>
        <end position="270"/>
    </location>
</feature>
<evidence type="ECO:0000256" key="3">
    <source>
        <dbReference type="ARBA" id="ARBA00022630"/>
    </source>
</evidence>
<dbReference type="InterPro" id="IPR023753">
    <property type="entry name" value="FAD/NAD-binding_dom"/>
</dbReference>
<gene>
    <name evidence="7" type="ORF">GCM10023321_63090</name>
</gene>
<dbReference type="Pfam" id="PF07992">
    <property type="entry name" value="Pyr_redox_2"/>
    <property type="match status" value="1"/>
</dbReference>
<evidence type="ECO:0000313" key="8">
    <source>
        <dbReference type="Proteomes" id="UP001428817"/>
    </source>
</evidence>
<organism evidence="7 8">
    <name type="scientific">Pseudonocardia eucalypti</name>
    <dbReference type="NCBI Taxonomy" id="648755"/>
    <lineage>
        <taxon>Bacteria</taxon>
        <taxon>Bacillati</taxon>
        <taxon>Actinomycetota</taxon>
        <taxon>Actinomycetes</taxon>
        <taxon>Pseudonocardiales</taxon>
        <taxon>Pseudonocardiaceae</taxon>
        <taxon>Pseudonocardia</taxon>
    </lineage>
</organism>
<evidence type="ECO:0000256" key="1">
    <source>
        <dbReference type="ARBA" id="ARBA00001974"/>
    </source>
</evidence>